<evidence type="ECO:0000313" key="3">
    <source>
        <dbReference type="Proteomes" id="UP000319257"/>
    </source>
</evidence>
<evidence type="ECO:0000313" key="2">
    <source>
        <dbReference type="EMBL" id="TPX18501.1"/>
    </source>
</evidence>
<dbReference type="RefSeq" id="XP_031000212.1">
    <property type="nucleotide sequence ID" value="XM_031134363.1"/>
</dbReference>
<sequence>MGSQGSTAPPGGDVLLVNGQIFQSSGEGGASKAQFHKAMLVRGGVIQHVGSEDDEPIRTARASSSGGIPVQDLRGQTVLPGFFDGHLHILILGQSLAKVSLDHCKSLQDIRAAIREYAAANPDVPRIFCKGWMHSMTPDGVDHTLLDDLDPRPIFVDTKDLHSTWVSAAAIAELGLQDTPSPEGGEIHRFADGGRPTGLLSEAAVFNIIWPFVAAVASVEERAEAVRQAMVAYSAAGYTGMIDMAMDENILEAVLYLRARWRLPLRLAAYWLVKPDADPAAHAAQVDRAAELAALYNDRASPDFRVVGVKVICDGIVDACTASLTEPYAANAKSTDPFWPPEALARVVRRADAAGLQVALHAIGDRTVAMVVDALEAHASRERRPRVEHLELASARDAARLGALGITASVQAVHADPAILRAWPALLGERRCGRAFAYREFADGGATLALGSDAPTAPHGPLANAYVATTRRSAREPGYEVAVNPHFALGLCEAVVAGTRGAAYSCFADGVTGSLEPGKRADFVVVEMEWAPEKLLGSKVLETWFDGRRVFKASSEED</sequence>
<feature type="domain" description="Amidohydrolase 3" evidence="1">
    <location>
        <begin position="70"/>
        <end position="551"/>
    </location>
</feature>
<organism evidence="2 3">
    <name type="scientific">Thyridium curvatum</name>
    <dbReference type="NCBI Taxonomy" id="1093900"/>
    <lineage>
        <taxon>Eukaryota</taxon>
        <taxon>Fungi</taxon>
        <taxon>Dikarya</taxon>
        <taxon>Ascomycota</taxon>
        <taxon>Pezizomycotina</taxon>
        <taxon>Sordariomycetes</taxon>
        <taxon>Sordariomycetidae</taxon>
        <taxon>Thyridiales</taxon>
        <taxon>Thyridiaceae</taxon>
        <taxon>Thyridium</taxon>
    </lineage>
</organism>
<dbReference type="STRING" id="1093900.A0A507BMQ9"/>
<dbReference type="InterPro" id="IPR033932">
    <property type="entry name" value="YtcJ-like"/>
</dbReference>
<dbReference type="EMBL" id="SKBQ01000111">
    <property type="protein sequence ID" value="TPX18501.1"/>
    <property type="molecule type" value="Genomic_DNA"/>
</dbReference>
<proteinExistence type="predicted"/>
<evidence type="ECO:0000259" key="1">
    <source>
        <dbReference type="Pfam" id="PF07969"/>
    </source>
</evidence>
<dbReference type="Gene3D" id="3.20.20.140">
    <property type="entry name" value="Metal-dependent hydrolases"/>
    <property type="match status" value="1"/>
</dbReference>
<comment type="caution">
    <text evidence="2">The sequence shown here is derived from an EMBL/GenBank/DDBJ whole genome shotgun (WGS) entry which is preliminary data.</text>
</comment>
<reference evidence="2 3" key="1">
    <citation type="submission" date="2019-06" db="EMBL/GenBank/DDBJ databases">
        <title>Draft genome sequence of the filamentous fungus Phialemoniopsis curvata isolated from diesel fuel.</title>
        <authorList>
            <person name="Varaljay V.A."/>
            <person name="Lyon W.J."/>
            <person name="Crouch A.L."/>
            <person name="Drake C.E."/>
            <person name="Hollomon J.M."/>
            <person name="Nadeau L.J."/>
            <person name="Nunn H.S."/>
            <person name="Stevenson B.S."/>
            <person name="Bojanowski C.L."/>
            <person name="Crookes-Goodson W.J."/>
        </authorList>
    </citation>
    <scope>NUCLEOTIDE SEQUENCE [LARGE SCALE GENOMIC DNA]</scope>
    <source>
        <strain evidence="2 3">D216</strain>
    </source>
</reference>
<dbReference type="AlphaFoldDB" id="A0A507BMQ9"/>
<keyword evidence="3" id="KW-1185">Reference proteome</keyword>
<dbReference type="OrthoDB" id="3501663at2759"/>
<dbReference type="Gene3D" id="3.10.310.70">
    <property type="match status" value="1"/>
</dbReference>
<dbReference type="SUPFAM" id="SSF51556">
    <property type="entry name" value="Metallo-dependent hydrolases"/>
    <property type="match status" value="1"/>
</dbReference>
<dbReference type="InterPro" id="IPR013108">
    <property type="entry name" value="Amidohydro_3"/>
</dbReference>
<dbReference type="PANTHER" id="PTHR22642">
    <property type="entry name" value="IMIDAZOLONEPROPIONASE"/>
    <property type="match status" value="1"/>
</dbReference>
<protein>
    <recommendedName>
        <fullName evidence="1">Amidohydrolase 3 domain-containing protein</fullName>
    </recommendedName>
</protein>
<dbReference type="InterPro" id="IPR032466">
    <property type="entry name" value="Metal_Hydrolase"/>
</dbReference>
<dbReference type="Proteomes" id="UP000319257">
    <property type="component" value="Unassembled WGS sequence"/>
</dbReference>
<gene>
    <name evidence="2" type="ORF">E0L32_011614</name>
</gene>
<dbReference type="PANTHER" id="PTHR22642:SF20">
    <property type="entry name" value="AMIDOHYDROLASE 3 DOMAIN-CONTAINING PROTEIN"/>
    <property type="match status" value="1"/>
</dbReference>
<dbReference type="Pfam" id="PF07969">
    <property type="entry name" value="Amidohydro_3"/>
    <property type="match status" value="1"/>
</dbReference>
<dbReference type="GO" id="GO:0016810">
    <property type="term" value="F:hydrolase activity, acting on carbon-nitrogen (but not peptide) bonds"/>
    <property type="evidence" value="ECO:0007669"/>
    <property type="project" value="InterPro"/>
</dbReference>
<dbReference type="GeneID" id="41979061"/>
<name>A0A507BMQ9_9PEZI</name>
<dbReference type="CDD" id="cd01300">
    <property type="entry name" value="YtcJ_like"/>
    <property type="match status" value="1"/>
</dbReference>
<dbReference type="InterPro" id="IPR011059">
    <property type="entry name" value="Metal-dep_hydrolase_composite"/>
</dbReference>
<dbReference type="Gene3D" id="2.30.40.10">
    <property type="entry name" value="Urease, subunit C, domain 1"/>
    <property type="match status" value="1"/>
</dbReference>
<dbReference type="InParanoid" id="A0A507BMQ9"/>
<dbReference type="SUPFAM" id="SSF51338">
    <property type="entry name" value="Composite domain of metallo-dependent hydrolases"/>
    <property type="match status" value="1"/>
</dbReference>
<accession>A0A507BMQ9</accession>